<evidence type="ECO:0000256" key="1">
    <source>
        <dbReference type="SAM" id="MobiDB-lite"/>
    </source>
</evidence>
<gene>
    <name evidence="3" type="ORF">Q5P01_008089</name>
</gene>
<organism evidence="3 4">
    <name type="scientific">Channa striata</name>
    <name type="common">Snakehead murrel</name>
    <name type="synonym">Ophicephalus striatus</name>
    <dbReference type="NCBI Taxonomy" id="64152"/>
    <lineage>
        <taxon>Eukaryota</taxon>
        <taxon>Metazoa</taxon>
        <taxon>Chordata</taxon>
        <taxon>Craniata</taxon>
        <taxon>Vertebrata</taxon>
        <taxon>Euteleostomi</taxon>
        <taxon>Actinopterygii</taxon>
        <taxon>Neopterygii</taxon>
        <taxon>Teleostei</taxon>
        <taxon>Neoteleostei</taxon>
        <taxon>Acanthomorphata</taxon>
        <taxon>Anabantaria</taxon>
        <taxon>Anabantiformes</taxon>
        <taxon>Channoidei</taxon>
        <taxon>Channidae</taxon>
        <taxon>Channa</taxon>
    </lineage>
</organism>
<proteinExistence type="predicted"/>
<keyword evidence="2" id="KW-1133">Transmembrane helix</keyword>
<feature type="compositionally biased region" description="Basic and acidic residues" evidence="1">
    <location>
        <begin position="107"/>
        <end position="120"/>
    </location>
</feature>
<protein>
    <submittedName>
        <fullName evidence="3">Uncharacterized protein</fullName>
    </submittedName>
</protein>
<feature type="region of interest" description="Disordered" evidence="1">
    <location>
        <begin position="94"/>
        <end position="120"/>
    </location>
</feature>
<keyword evidence="2" id="KW-0472">Membrane</keyword>
<evidence type="ECO:0000313" key="3">
    <source>
        <dbReference type="EMBL" id="KAK2851813.1"/>
    </source>
</evidence>
<dbReference type="AlphaFoldDB" id="A0AA88N7W1"/>
<sequence length="120" mass="13015">MEANTTQTAKTTVSLTDASEMGPVTSLPTQAHTTMIQVSSTLFFCRILITTAAPSDSNSIVIGVVIVVILLTVAVFGILLCRYLCHNKGDYRTTGELAPGEDPEEDNSNRDVSEKKEYFI</sequence>
<keyword evidence="4" id="KW-1185">Reference proteome</keyword>
<accession>A0AA88N7W1</accession>
<evidence type="ECO:0000313" key="4">
    <source>
        <dbReference type="Proteomes" id="UP001187415"/>
    </source>
</evidence>
<reference evidence="3" key="1">
    <citation type="submission" date="2023-07" db="EMBL/GenBank/DDBJ databases">
        <title>Chromosome-level Genome Assembly of Striped Snakehead (Channa striata).</title>
        <authorList>
            <person name="Liu H."/>
        </authorList>
    </citation>
    <scope>NUCLEOTIDE SEQUENCE</scope>
    <source>
        <strain evidence="3">Gz</strain>
        <tissue evidence="3">Muscle</tissue>
    </source>
</reference>
<dbReference type="Proteomes" id="UP001187415">
    <property type="component" value="Unassembled WGS sequence"/>
</dbReference>
<feature type="transmembrane region" description="Helical" evidence="2">
    <location>
        <begin position="60"/>
        <end position="85"/>
    </location>
</feature>
<comment type="caution">
    <text evidence="3">The sequence shown here is derived from an EMBL/GenBank/DDBJ whole genome shotgun (WGS) entry which is preliminary data.</text>
</comment>
<dbReference type="EMBL" id="JAUPFM010000005">
    <property type="protein sequence ID" value="KAK2851813.1"/>
    <property type="molecule type" value="Genomic_DNA"/>
</dbReference>
<name>A0AA88N7W1_CHASR</name>
<evidence type="ECO:0000256" key="2">
    <source>
        <dbReference type="SAM" id="Phobius"/>
    </source>
</evidence>
<keyword evidence="2" id="KW-0812">Transmembrane</keyword>